<accession>A0ABN1G3R0</accession>
<reference evidence="1 2" key="1">
    <citation type="journal article" date="2019" name="Int. J. Syst. Evol. Microbiol.">
        <title>The Global Catalogue of Microorganisms (GCM) 10K type strain sequencing project: providing services to taxonomists for standard genome sequencing and annotation.</title>
        <authorList>
            <consortium name="The Broad Institute Genomics Platform"/>
            <consortium name="The Broad Institute Genome Sequencing Center for Infectious Disease"/>
            <person name="Wu L."/>
            <person name="Ma J."/>
        </authorList>
    </citation>
    <scope>NUCLEOTIDE SEQUENCE [LARGE SCALE GENOMIC DNA]</scope>
    <source>
        <strain evidence="1 2">JCM 9933</strain>
    </source>
</reference>
<dbReference type="EMBL" id="BAAAFZ010000092">
    <property type="protein sequence ID" value="GAA0603516.1"/>
    <property type="molecule type" value="Genomic_DNA"/>
</dbReference>
<dbReference type="RefSeq" id="WP_343897810.1">
    <property type="nucleotide sequence ID" value="NZ_BAAAFZ010000092.1"/>
</dbReference>
<name>A0ABN1G3R0_9PROT</name>
<comment type="caution">
    <text evidence="1">The sequence shown here is derived from an EMBL/GenBank/DDBJ whole genome shotgun (WGS) entry which is preliminary data.</text>
</comment>
<organism evidence="1 2">
    <name type="scientific">Craurococcus roseus</name>
    <dbReference type="NCBI Taxonomy" id="77585"/>
    <lineage>
        <taxon>Bacteria</taxon>
        <taxon>Pseudomonadati</taxon>
        <taxon>Pseudomonadota</taxon>
        <taxon>Alphaproteobacteria</taxon>
        <taxon>Acetobacterales</taxon>
        <taxon>Acetobacteraceae</taxon>
        <taxon>Craurococcus</taxon>
    </lineage>
</organism>
<evidence type="ECO:0000313" key="2">
    <source>
        <dbReference type="Proteomes" id="UP001501588"/>
    </source>
</evidence>
<sequence length="122" mass="13924">MAKVTLVLASGPGFPQGDPECRYEIEVTLDATGRLDPEAWFADPNPWPARRRWRDEWPRDGDMQLDEETGAWSLRFFPKPGEAGEAPPYEVIRTNVPMRPGEYLTIREPDGREFGYRIVSTA</sequence>
<evidence type="ECO:0000313" key="1">
    <source>
        <dbReference type="EMBL" id="GAA0603516.1"/>
    </source>
</evidence>
<gene>
    <name evidence="1" type="ORF">GCM10009416_46390</name>
</gene>
<proteinExistence type="predicted"/>
<keyword evidence="2" id="KW-1185">Reference proteome</keyword>
<dbReference type="Proteomes" id="UP001501588">
    <property type="component" value="Unassembled WGS sequence"/>
</dbReference>
<protein>
    <submittedName>
        <fullName evidence="1">Uncharacterized protein</fullName>
    </submittedName>
</protein>